<name>A0A0G0PWF7_UNCC2</name>
<evidence type="ECO:0000313" key="4">
    <source>
        <dbReference type="Proteomes" id="UP000034207"/>
    </source>
</evidence>
<accession>A0A0G0PWF7</accession>
<organism evidence="3 4">
    <name type="scientific">candidate division CPR2 bacterium GW2011_GWC2_39_10</name>
    <dbReference type="NCBI Taxonomy" id="1618345"/>
    <lineage>
        <taxon>Bacteria</taxon>
        <taxon>Bacteria division CPR2</taxon>
    </lineage>
</organism>
<dbReference type="STRING" id="1618345.UT18_C0017G0011"/>
<reference evidence="3 4" key="1">
    <citation type="journal article" date="2015" name="Nature">
        <title>rRNA introns, odd ribosomes, and small enigmatic genomes across a large radiation of phyla.</title>
        <authorList>
            <person name="Brown C.T."/>
            <person name="Hug L.A."/>
            <person name="Thomas B.C."/>
            <person name="Sharon I."/>
            <person name="Castelle C.J."/>
            <person name="Singh A."/>
            <person name="Wilkins M.J."/>
            <person name="Williams K.H."/>
            <person name="Banfield J.F."/>
        </authorList>
    </citation>
    <scope>NUCLEOTIDE SEQUENCE [LARGE SCALE GENOMIC DNA]</scope>
</reference>
<keyword evidence="2" id="KW-0812">Transmembrane</keyword>
<keyword evidence="2" id="KW-1133">Transmembrane helix</keyword>
<proteinExistence type="predicted"/>
<comment type="caution">
    <text evidence="3">The sequence shown here is derived from an EMBL/GenBank/DDBJ whole genome shotgun (WGS) entry which is preliminary data.</text>
</comment>
<feature type="region of interest" description="Disordered" evidence="1">
    <location>
        <begin position="371"/>
        <end position="390"/>
    </location>
</feature>
<dbReference type="AlphaFoldDB" id="A0A0G0PWF7"/>
<dbReference type="EMBL" id="LBVV01000017">
    <property type="protein sequence ID" value="KKQ93641.1"/>
    <property type="molecule type" value="Genomic_DNA"/>
</dbReference>
<feature type="transmembrane region" description="Helical" evidence="2">
    <location>
        <begin position="20"/>
        <end position="42"/>
    </location>
</feature>
<evidence type="ECO:0000256" key="1">
    <source>
        <dbReference type="SAM" id="MobiDB-lite"/>
    </source>
</evidence>
<evidence type="ECO:0000313" key="3">
    <source>
        <dbReference type="EMBL" id="KKQ93641.1"/>
    </source>
</evidence>
<protein>
    <submittedName>
        <fullName evidence="3">Outer membrane autotransporter barrel domain protein</fullName>
    </submittedName>
</protein>
<gene>
    <name evidence="3" type="ORF">UT18_C0017G0011</name>
</gene>
<keyword evidence="2" id="KW-0472">Membrane</keyword>
<dbReference type="Proteomes" id="UP000034207">
    <property type="component" value="Unassembled WGS sequence"/>
</dbReference>
<evidence type="ECO:0000256" key="2">
    <source>
        <dbReference type="SAM" id="Phobius"/>
    </source>
</evidence>
<sequence>MGILTNPQIQNKKNQKGSILLYSLIISMIVLSIGLSIAQIVLTEIKASGDATSSQQAYLAAETGMEEVALLLKSGNPIPTGEIVLAGGGKYYASSGNVFKNNICYQRLTVKGGHGGIVREIIKDDPTEIDIVITGTVIIKDLYELSSVSGVTICGQANKGLGNGAGTYNPDSADGTGYPVAKNITIKSTGNLTTTDPSGLNPGQKLRLEAKNTLTIEDGGKIDATGKGYRGGFGHCSSAIAGDCNGKGPGGGIGNQYGWGGGVIIIRVANLDIKGTNPAFPAIISNGINGSNAVYGAGGGGSGGSIYIISQSDIVRANLITANGGGRGRGCNSGGGGGGGGGRIKIKAPNSASLVPLPTLDGGLDNNDGYSCNYRPASPGNPGVYTPESP</sequence>